<keyword evidence="4" id="KW-0732">Signal</keyword>
<dbReference type="EMBL" id="VEVO01000015">
    <property type="protein sequence ID" value="KAF0030346.1"/>
    <property type="molecule type" value="Genomic_DNA"/>
</dbReference>
<comment type="caution">
    <text evidence="13">The sequence shown here is derived from an EMBL/GenBank/DDBJ whole genome shotgun (WGS) entry which is preliminary data.</text>
</comment>
<evidence type="ECO:0000259" key="11">
    <source>
        <dbReference type="Pfam" id="PF01094"/>
    </source>
</evidence>
<keyword evidence="3" id="KW-0812">Transmembrane</keyword>
<dbReference type="Gene3D" id="3.40.50.2300">
    <property type="match status" value="4"/>
</dbReference>
<organism evidence="13 14">
    <name type="scientific">Scophthalmus maximus</name>
    <name type="common">Turbot</name>
    <name type="synonym">Psetta maxima</name>
    <dbReference type="NCBI Taxonomy" id="52904"/>
    <lineage>
        <taxon>Eukaryota</taxon>
        <taxon>Metazoa</taxon>
        <taxon>Chordata</taxon>
        <taxon>Craniata</taxon>
        <taxon>Vertebrata</taxon>
        <taxon>Euteleostomi</taxon>
        <taxon>Actinopterygii</taxon>
        <taxon>Neopterygii</taxon>
        <taxon>Teleostei</taxon>
        <taxon>Neoteleostei</taxon>
        <taxon>Acanthomorphata</taxon>
        <taxon>Carangaria</taxon>
        <taxon>Pleuronectiformes</taxon>
        <taxon>Pleuronectoidei</taxon>
        <taxon>Scophthalmidae</taxon>
        <taxon>Scophthalmus</taxon>
    </lineage>
</organism>
<dbReference type="PRINTS" id="PR00592">
    <property type="entry name" value="CASENSINGR"/>
</dbReference>
<evidence type="ECO:0000256" key="7">
    <source>
        <dbReference type="ARBA" id="ARBA00023136"/>
    </source>
</evidence>
<dbReference type="InterPro" id="IPR001828">
    <property type="entry name" value="ANF_lig-bd_rcpt"/>
</dbReference>
<evidence type="ECO:0000256" key="2">
    <source>
        <dbReference type="ARBA" id="ARBA00022475"/>
    </source>
</evidence>
<dbReference type="SUPFAM" id="SSF53822">
    <property type="entry name" value="Periplasmic binding protein-like I"/>
    <property type="match status" value="2"/>
</dbReference>
<dbReference type="Gene3D" id="2.10.50.30">
    <property type="entry name" value="GPCR, family 3, nine cysteines domain"/>
    <property type="match status" value="2"/>
</dbReference>
<dbReference type="GO" id="GO:0004930">
    <property type="term" value="F:G protein-coupled receptor activity"/>
    <property type="evidence" value="ECO:0007669"/>
    <property type="project" value="UniProtKB-KW"/>
</dbReference>
<dbReference type="InterPro" id="IPR038550">
    <property type="entry name" value="GPCR_3_9-Cys_sf"/>
</dbReference>
<dbReference type="Pfam" id="PF01094">
    <property type="entry name" value="ANF_receptor"/>
    <property type="match status" value="2"/>
</dbReference>
<dbReference type="PRINTS" id="PR00248">
    <property type="entry name" value="GPCRMGR"/>
</dbReference>
<dbReference type="InterPro" id="IPR000068">
    <property type="entry name" value="GPCR_3_Ca_sens_rcpt-rel"/>
</dbReference>
<evidence type="ECO:0000313" key="13">
    <source>
        <dbReference type="EMBL" id="KAF0030346.1"/>
    </source>
</evidence>
<evidence type="ECO:0000256" key="8">
    <source>
        <dbReference type="ARBA" id="ARBA00023170"/>
    </source>
</evidence>
<feature type="domain" description="Receptor ligand binding region" evidence="11">
    <location>
        <begin position="76"/>
        <end position="477"/>
    </location>
</feature>
<dbReference type="InterPro" id="IPR011500">
    <property type="entry name" value="GPCR_3_9-Cys_dom"/>
</dbReference>
<keyword evidence="6" id="KW-0297">G-protein coupled receptor</keyword>
<comment type="subcellular location">
    <subcellularLocation>
        <location evidence="1">Cell membrane</location>
        <topology evidence="1">Multi-pass membrane protein</topology>
    </subcellularLocation>
</comment>
<dbReference type="PANTHER" id="PTHR24061:SF519">
    <property type="entry name" value="EXTRACELLULAR CALCIUM-SENSING RECEPTOR-LIKE"/>
    <property type="match status" value="1"/>
</dbReference>
<evidence type="ECO:0000256" key="10">
    <source>
        <dbReference type="ARBA" id="ARBA00023224"/>
    </source>
</evidence>
<keyword evidence="8" id="KW-0675">Receptor</keyword>
<dbReference type="PANTHER" id="PTHR24061">
    <property type="entry name" value="CALCIUM-SENSING RECEPTOR-RELATED"/>
    <property type="match status" value="1"/>
</dbReference>
<sequence>MLLCLLFVGAFGADHDTTVCEMLGSPGLPLLAKEGDLIIGGAFSIHTQVSNPPLSFTDTPDPLKCSSFNFREFKFAQAMIFAINEINKNPEMLPNVTLGYKIYDNCGAMDILRAALALVSGIEGEVSDDNCTRGETVQAILGHSGSRPTIAFEQVVGRFHIPVVSYFSTCACLSDRAKYPTFFRTIPSDYFQAKALAALVKRFGWQWIGAIQSDNDYGRNGILAFTEEVKKLGVCIAFVGTILRTHTMDKILDVVEMIKQSTVKVILAFIPEGDFYPLMKEVVKQNITGIQWIASEAWITAPRPSTPEIYKAFGGALGFVVQKMAIPNLKPFLTGISPHADPSGTFVRNFWEIMVGCRSVLPGEHTATEATNEMCTGNETLLYSQDMFFNVTQLRVSYNVYKAVYAIAHALHQLVFCQPAHQPAEKPLRPCLNISEIQTKQVTAHLQKVHFRNQFGDNVLFDENGDPPASYDIINWQLRDGQVQHVSLGHFASAANGDYKLSVREEEIVWRTGKMVPSSVCSNVCPVGTRKAQIKGKSTCCFDCAADCTPCPREYWSSERKDACIPKTVEFLTYHEPMGIAITAISYFSSCACLSDRRKYPTFFRVIPNDDYQVKAIAQLLVRFNWTWVGLLRGDHEYGRFAVQGLMRELQGTKVCVAYQEMIPLLYNHQAALEIMQVMRSSSAKVVVVFSAEGEMTPFLRDYMTQNITGIQWVASEAWVTASVFTGSEYYPYLGGTIGFGIRKGQISRLGDYLQTVNPEKYPDNVLVQELWEALYGCSPSPPSGSMMTPCSGLESLLEQHSAYMNTSSPRVAYNVYKAVYAIAHSLHNLLICQPQNGPFGNNSCAQEDNIHPWQLMHYLEKVNFTTPFGDQVSFDENGDALAIYDIMNWIWFPDGRTKVQTVGVVKKSLFKGEELTLHEDKIFWNFDSKQPPRSVCSESCPPGTRMARKKGEAECCFDCIPCSEGKISNKT</sequence>
<feature type="domain" description="Receptor ligand binding region" evidence="11">
    <location>
        <begin position="583"/>
        <end position="892"/>
    </location>
</feature>
<evidence type="ECO:0000256" key="9">
    <source>
        <dbReference type="ARBA" id="ARBA00023180"/>
    </source>
</evidence>
<dbReference type="FunFam" id="3.40.50.2300:FF:000016">
    <property type="entry name" value="Taste 1 receptor member 2"/>
    <property type="match status" value="2"/>
</dbReference>
<keyword evidence="10" id="KW-0807">Transducer</keyword>
<dbReference type="InterPro" id="IPR028082">
    <property type="entry name" value="Peripla_BP_I"/>
</dbReference>
<evidence type="ECO:0008006" key="15">
    <source>
        <dbReference type="Google" id="ProtNLM"/>
    </source>
</evidence>
<dbReference type="Pfam" id="PF07562">
    <property type="entry name" value="NCD3G"/>
    <property type="match status" value="1"/>
</dbReference>
<proteinExistence type="predicted"/>
<dbReference type="FunFam" id="3.40.50.2300:FF:000475">
    <property type="entry name" value="Olfactory receptor C family, g2"/>
    <property type="match status" value="1"/>
</dbReference>
<accession>A0A6A4S568</accession>
<gene>
    <name evidence="13" type="ORF">F2P81_017077</name>
</gene>
<dbReference type="GO" id="GO:0005886">
    <property type="term" value="C:plasma membrane"/>
    <property type="evidence" value="ECO:0007669"/>
    <property type="project" value="UniProtKB-SubCell"/>
</dbReference>
<evidence type="ECO:0000256" key="3">
    <source>
        <dbReference type="ARBA" id="ARBA00022692"/>
    </source>
</evidence>
<evidence type="ECO:0000313" key="14">
    <source>
        <dbReference type="Proteomes" id="UP000438429"/>
    </source>
</evidence>
<evidence type="ECO:0000256" key="5">
    <source>
        <dbReference type="ARBA" id="ARBA00022989"/>
    </source>
</evidence>
<feature type="non-terminal residue" evidence="13">
    <location>
        <position position="972"/>
    </location>
</feature>
<evidence type="ECO:0000259" key="12">
    <source>
        <dbReference type="Pfam" id="PF07562"/>
    </source>
</evidence>
<keyword evidence="7" id="KW-0472">Membrane</keyword>
<dbReference type="CDD" id="cd06364">
    <property type="entry name" value="PBP1_CaSR"/>
    <property type="match status" value="1"/>
</dbReference>
<reference evidence="13 14" key="1">
    <citation type="submission" date="2019-06" db="EMBL/GenBank/DDBJ databases">
        <title>Draft genomes of female and male turbot (Scophthalmus maximus).</title>
        <authorList>
            <person name="Xu H."/>
            <person name="Xu X.-W."/>
            <person name="Shao C."/>
            <person name="Chen S."/>
        </authorList>
    </citation>
    <scope>NUCLEOTIDE SEQUENCE [LARGE SCALE GENOMIC DNA]</scope>
    <source>
        <strain evidence="13">Ysfricsl-2016a</strain>
        <tissue evidence="13">Blood</tissue>
    </source>
</reference>
<feature type="domain" description="GPCR family 3 nine cysteines" evidence="12">
    <location>
        <begin position="933"/>
        <end position="970"/>
    </location>
</feature>
<protein>
    <recommendedName>
        <fullName evidence="15">Extracellular calcium-sensing receptor-like</fullName>
    </recommendedName>
</protein>
<evidence type="ECO:0000256" key="1">
    <source>
        <dbReference type="ARBA" id="ARBA00004651"/>
    </source>
</evidence>
<evidence type="ECO:0000256" key="4">
    <source>
        <dbReference type="ARBA" id="ARBA00022729"/>
    </source>
</evidence>
<keyword evidence="9" id="KW-0325">Glycoprotein</keyword>
<name>A0A6A4S568_SCOMX</name>
<evidence type="ECO:0000256" key="6">
    <source>
        <dbReference type="ARBA" id="ARBA00023040"/>
    </source>
</evidence>
<dbReference type="AlphaFoldDB" id="A0A6A4S568"/>
<dbReference type="Proteomes" id="UP000438429">
    <property type="component" value="Unassembled WGS sequence"/>
</dbReference>
<keyword evidence="2" id="KW-1003">Cell membrane</keyword>
<dbReference type="InterPro" id="IPR000337">
    <property type="entry name" value="GPCR_3"/>
</dbReference>
<keyword evidence="5" id="KW-1133">Transmembrane helix</keyword>